<dbReference type="Pfam" id="PF00957">
    <property type="entry name" value="Synaptobrevin"/>
    <property type="match status" value="1"/>
</dbReference>
<evidence type="ECO:0000259" key="4">
    <source>
        <dbReference type="PROSITE" id="PS50892"/>
    </source>
</evidence>
<keyword evidence="3" id="KW-0175">Coiled coil</keyword>
<reference evidence="5 6" key="1">
    <citation type="submission" date="2019-09" db="EMBL/GenBank/DDBJ databases">
        <title>Bird 10,000 Genomes (B10K) Project - Family phase.</title>
        <authorList>
            <person name="Zhang G."/>
        </authorList>
    </citation>
    <scope>NUCLEOTIDE SEQUENCE [LARGE SCALE GENOMIC DNA]</scope>
    <source>
        <strain evidence="5">B10K-DU-001-16</strain>
        <tissue evidence="5">Muscle</tissue>
    </source>
</reference>
<dbReference type="PANTHER" id="PTHR47462">
    <property type="entry name" value="VESICLE-ASSOCIATED MEMBRANE PROTEIN 5"/>
    <property type="match status" value="1"/>
</dbReference>
<gene>
    <name evidence="5" type="primary">Vamp5</name>
    <name evidence="5" type="ORF">BUCCAP_R15757</name>
</gene>
<evidence type="ECO:0000256" key="2">
    <source>
        <dbReference type="ARBA" id="ARBA00046280"/>
    </source>
</evidence>
<dbReference type="PANTHER" id="PTHR47462:SF1">
    <property type="entry name" value="VESICLE-ASSOCIATED MEMBRANE PROTEIN 5"/>
    <property type="match status" value="1"/>
</dbReference>
<dbReference type="GO" id="GO:0016020">
    <property type="term" value="C:membrane"/>
    <property type="evidence" value="ECO:0007669"/>
    <property type="project" value="InterPro"/>
</dbReference>
<dbReference type="PRINTS" id="PR00219">
    <property type="entry name" value="SYNAPTOBREVN"/>
</dbReference>
<dbReference type="GO" id="GO:0016192">
    <property type="term" value="P:vesicle-mediated transport"/>
    <property type="evidence" value="ECO:0007669"/>
    <property type="project" value="InterPro"/>
</dbReference>
<dbReference type="GO" id="GO:0012505">
    <property type="term" value="C:endomembrane system"/>
    <property type="evidence" value="ECO:0007669"/>
    <property type="project" value="UniProtKB-SubCell"/>
</dbReference>
<dbReference type="PROSITE" id="PS50892">
    <property type="entry name" value="V_SNARE"/>
    <property type="match status" value="1"/>
</dbReference>
<dbReference type="Gene3D" id="1.20.5.110">
    <property type="match status" value="1"/>
</dbReference>
<protein>
    <submittedName>
        <fullName evidence="5">VAMP5 protein</fullName>
    </submittedName>
</protein>
<evidence type="ECO:0000256" key="3">
    <source>
        <dbReference type="PROSITE-ProRule" id="PRU00290"/>
    </source>
</evidence>
<dbReference type="EMBL" id="VWZO01003730">
    <property type="protein sequence ID" value="NXH11475.1"/>
    <property type="molecule type" value="Genomic_DNA"/>
</dbReference>
<feature type="domain" description="V-SNARE coiled-coil homology" evidence="4">
    <location>
        <begin position="3"/>
        <end position="50"/>
    </location>
</feature>
<accession>A0A7K9HEL1</accession>
<comment type="subcellular location">
    <subcellularLocation>
        <location evidence="2">Endomembrane system</location>
        <topology evidence="2">Single-pass type IV membrane protein</topology>
    </subcellularLocation>
</comment>
<dbReference type="OrthoDB" id="190375at2759"/>
<dbReference type="InterPro" id="IPR001388">
    <property type="entry name" value="Synaptobrevin-like"/>
</dbReference>
<keyword evidence="6" id="KW-1185">Reference proteome</keyword>
<dbReference type="AlphaFoldDB" id="A0A7K9HEL1"/>
<comment type="caution">
    <text evidence="5">The sequence shown here is derived from an EMBL/GenBank/DDBJ whole genome shotgun (WGS) entry which is preliminary data.</text>
</comment>
<name>A0A7K9HEL1_9PICI</name>
<dbReference type="InterPro" id="IPR042855">
    <property type="entry name" value="V_SNARE_CC"/>
</dbReference>
<proteinExistence type="inferred from homology"/>
<feature type="non-terminal residue" evidence="5">
    <location>
        <position position="1"/>
    </location>
</feature>
<organism evidence="5 6">
    <name type="scientific">Bucco capensis</name>
    <name type="common">collared puffbird</name>
    <dbReference type="NCBI Taxonomy" id="135168"/>
    <lineage>
        <taxon>Eukaryota</taxon>
        <taxon>Metazoa</taxon>
        <taxon>Chordata</taxon>
        <taxon>Craniata</taxon>
        <taxon>Vertebrata</taxon>
        <taxon>Euteleostomi</taxon>
        <taxon>Archelosauria</taxon>
        <taxon>Archosauria</taxon>
        <taxon>Dinosauria</taxon>
        <taxon>Saurischia</taxon>
        <taxon>Theropoda</taxon>
        <taxon>Coelurosauria</taxon>
        <taxon>Aves</taxon>
        <taxon>Neognathae</taxon>
        <taxon>Neoaves</taxon>
        <taxon>Telluraves</taxon>
        <taxon>Coraciimorphae</taxon>
        <taxon>Piciformes</taxon>
        <taxon>Bucconidae</taxon>
        <taxon>Bucco</taxon>
    </lineage>
</organism>
<evidence type="ECO:0000313" key="6">
    <source>
        <dbReference type="Proteomes" id="UP000534107"/>
    </source>
</evidence>
<dbReference type="Proteomes" id="UP000534107">
    <property type="component" value="Unassembled WGS sequence"/>
</dbReference>
<dbReference type="InterPro" id="IPR042166">
    <property type="entry name" value="Vamp5"/>
</dbReference>
<evidence type="ECO:0000313" key="5">
    <source>
        <dbReference type="EMBL" id="NXH11475.1"/>
    </source>
</evidence>
<sequence>QAELAQCQEQAEEVTELMKQNFARALEREGHLKELDSRAQELRTMVGTYR</sequence>
<evidence type="ECO:0000256" key="1">
    <source>
        <dbReference type="ARBA" id="ARBA00008025"/>
    </source>
</evidence>
<dbReference type="SUPFAM" id="SSF58038">
    <property type="entry name" value="SNARE fusion complex"/>
    <property type="match status" value="1"/>
</dbReference>
<comment type="similarity">
    <text evidence="1">Belongs to the synaptobrevin family.</text>
</comment>
<feature type="non-terminal residue" evidence="5">
    <location>
        <position position="50"/>
    </location>
</feature>